<gene>
    <name evidence="2" type="ORF">RESH_02230</name>
</gene>
<name>M5S6F7_9BACT</name>
<dbReference type="PATRIC" id="fig|1263868.3.peg.2419"/>
<evidence type="ECO:0000256" key="1">
    <source>
        <dbReference type="SAM" id="Phobius"/>
    </source>
</evidence>
<accession>M5S6F7</accession>
<sequence>MQYEARRVFTSIFIEVDQETVHWRYQNRLEEWRFSIPLASVYPSPVKSISKAKFLRAILLVCLAPLVAGCLLHFFGIYPSVVVAASALALCYALYQFAPQYVGPIEWAAFDTEIPGRQVYLFCGSNAAEFERFVSKLNQLVTQARQQAKLAETEPTQSNTGE</sequence>
<dbReference type="Proteomes" id="UP000011996">
    <property type="component" value="Unassembled WGS sequence"/>
</dbReference>
<keyword evidence="1" id="KW-0812">Transmembrane</keyword>
<dbReference type="STRING" id="1263868.RESH_02230"/>
<evidence type="ECO:0000313" key="2">
    <source>
        <dbReference type="EMBL" id="EMI27223.1"/>
    </source>
</evidence>
<keyword evidence="1" id="KW-0472">Membrane</keyword>
<feature type="transmembrane region" description="Helical" evidence="1">
    <location>
        <begin position="81"/>
        <end position="98"/>
    </location>
</feature>
<dbReference type="AlphaFoldDB" id="M5S6F7"/>
<protein>
    <submittedName>
        <fullName evidence="2">Membrane protein</fullName>
    </submittedName>
</protein>
<dbReference type="RefSeq" id="WP_008666146.1">
    <property type="nucleotide sequence ID" value="NZ_ANOF01000071.1"/>
</dbReference>
<comment type="caution">
    <text evidence="2">The sequence shown here is derived from an EMBL/GenBank/DDBJ whole genome shotgun (WGS) entry which is preliminary data.</text>
</comment>
<dbReference type="EMBL" id="ANOF01000071">
    <property type="protein sequence ID" value="EMI27223.1"/>
    <property type="molecule type" value="Genomic_DNA"/>
</dbReference>
<organism evidence="2 3">
    <name type="scientific">Rhodopirellula europaea SH398</name>
    <dbReference type="NCBI Taxonomy" id="1263868"/>
    <lineage>
        <taxon>Bacteria</taxon>
        <taxon>Pseudomonadati</taxon>
        <taxon>Planctomycetota</taxon>
        <taxon>Planctomycetia</taxon>
        <taxon>Pirellulales</taxon>
        <taxon>Pirellulaceae</taxon>
        <taxon>Rhodopirellula</taxon>
    </lineage>
</organism>
<evidence type="ECO:0000313" key="3">
    <source>
        <dbReference type="Proteomes" id="UP000011996"/>
    </source>
</evidence>
<proteinExistence type="predicted"/>
<reference evidence="2 3" key="1">
    <citation type="journal article" date="2013" name="Mar. Genomics">
        <title>Expression of sulfatases in Rhodopirellula baltica and the diversity of sulfatases in the genus Rhodopirellula.</title>
        <authorList>
            <person name="Wegner C.E."/>
            <person name="Richter-Heitmann T."/>
            <person name="Klindworth A."/>
            <person name="Klockow C."/>
            <person name="Richter M."/>
            <person name="Achstetter T."/>
            <person name="Glockner F.O."/>
            <person name="Harder J."/>
        </authorList>
    </citation>
    <scope>NUCLEOTIDE SEQUENCE [LARGE SCALE GENOMIC DNA]</scope>
    <source>
        <strain evidence="2 3">SH398</strain>
    </source>
</reference>
<keyword evidence="1" id="KW-1133">Transmembrane helix</keyword>
<dbReference type="OrthoDB" id="9987452at2"/>
<feature type="transmembrane region" description="Helical" evidence="1">
    <location>
        <begin position="54"/>
        <end position="75"/>
    </location>
</feature>